<accession>A0A2G3A607</accession>
<dbReference type="AlphaFoldDB" id="A0A2G3A607"/>
<gene>
    <name evidence="1" type="ORF">T459_04736</name>
</gene>
<dbReference type="EMBL" id="AYRZ02000002">
    <property type="protein sequence ID" value="PHT89623.1"/>
    <property type="molecule type" value="Genomic_DNA"/>
</dbReference>
<reference evidence="1 2" key="2">
    <citation type="journal article" date="2017" name="Genome Biol.">
        <title>New reference genome sequences of hot pepper reveal the massive evolution of plant disease-resistance genes by retroduplication.</title>
        <authorList>
            <person name="Kim S."/>
            <person name="Park J."/>
            <person name="Yeom S.I."/>
            <person name="Kim Y.M."/>
            <person name="Seo E."/>
            <person name="Kim K.T."/>
            <person name="Kim M.S."/>
            <person name="Lee J.M."/>
            <person name="Cheong K."/>
            <person name="Shin H.S."/>
            <person name="Kim S.B."/>
            <person name="Han K."/>
            <person name="Lee J."/>
            <person name="Park M."/>
            <person name="Lee H.A."/>
            <person name="Lee H.Y."/>
            <person name="Lee Y."/>
            <person name="Oh S."/>
            <person name="Lee J.H."/>
            <person name="Choi E."/>
            <person name="Choi E."/>
            <person name="Lee S.E."/>
            <person name="Jeon J."/>
            <person name="Kim H."/>
            <person name="Choi G."/>
            <person name="Song H."/>
            <person name="Lee J."/>
            <person name="Lee S.C."/>
            <person name="Kwon J.K."/>
            <person name="Lee H.Y."/>
            <person name="Koo N."/>
            <person name="Hong Y."/>
            <person name="Kim R.W."/>
            <person name="Kang W.H."/>
            <person name="Huh J.H."/>
            <person name="Kang B.C."/>
            <person name="Yang T.J."/>
            <person name="Lee Y.H."/>
            <person name="Bennetzen J.L."/>
            <person name="Choi D."/>
        </authorList>
    </citation>
    <scope>NUCLEOTIDE SEQUENCE [LARGE SCALE GENOMIC DNA]</scope>
    <source>
        <strain evidence="2">cv. CM334</strain>
    </source>
</reference>
<dbReference type="Proteomes" id="UP000222542">
    <property type="component" value="Unassembled WGS sequence"/>
</dbReference>
<proteinExistence type="predicted"/>
<protein>
    <submittedName>
        <fullName evidence="1">Uncharacterized protein</fullName>
    </submittedName>
</protein>
<keyword evidence="2" id="KW-1185">Reference proteome</keyword>
<evidence type="ECO:0000313" key="2">
    <source>
        <dbReference type="Proteomes" id="UP000222542"/>
    </source>
</evidence>
<name>A0A2G3A607_CAPAN</name>
<reference evidence="1 2" key="1">
    <citation type="journal article" date="2014" name="Nat. Genet.">
        <title>Genome sequence of the hot pepper provides insights into the evolution of pungency in Capsicum species.</title>
        <authorList>
            <person name="Kim S."/>
            <person name="Park M."/>
            <person name="Yeom S.I."/>
            <person name="Kim Y.M."/>
            <person name="Lee J.M."/>
            <person name="Lee H.A."/>
            <person name="Seo E."/>
            <person name="Choi J."/>
            <person name="Cheong K."/>
            <person name="Kim K.T."/>
            <person name="Jung K."/>
            <person name="Lee G.W."/>
            <person name="Oh S.K."/>
            <person name="Bae C."/>
            <person name="Kim S.B."/>
            <person name="Lee H.Y."/>
            <person name="Kim S.Y."/>
            <person name="Kim M.S."/>
            <person name="Kang B.C."/>
            <person name="Jo Y.D."/>
            <person name="Yang H.B."/>
            <person name="Jeong H.J."/>
            <person name="Kang W.H."/>
            <person name="Kwon J.K."/>
            <person name="Shin C."/>
            <person name="Lim J.Y."/>
            <person name="Park J.H."/>
            <person name="Huh J.H."/>
            <person name="Kim J.S."/>
            <person name="Kim B.D."/>
            <person name="Cohen O."/>
            <person name="Paran I."/>
            <person name="Suh M.C."/>
            <person name="Lee S.B."/>
            <person name="Kim Y.K."/>
            <person name="Shin Y."/>
            <person name="Noh S.J."/>
            <person name="Park J."/>
            <person name="Seo Y.S."/>
            <person name="Kwon S.Y."/>
            <person name="Kim H.A."/>
            <person name="Park J.M."/>
            <person name="Kim H.J."/>
            <person name="Choi S.B."/>
            <person name="Bosland P.W."/>
            <person name="Reeves G."/>
            <person name="Jo S.H."/>
            <person name="Lee B.W."/>
            <person name="Cho H.T."/>
            <person name="Choi H.S."/>
            <person name="Lee M.S."/>
            <person name="Yu Y."/>
            <person name="Do Choi Y."/>
            <person name="Park B.S."/>
            <person name="van Deynze A."/>
            <person name="Ashrafi H."/>
            <person name="Hill T."/>
            <person name="Kim W.T."/>
            <person name="Pai H.S."/>
            <person name="Ahn H.K."/>
            <person name="Yeam I."/>
            <person name="Giovannoni J.J."/>
            <person name="Rose J.K."/>
            <person name="Sorensen I."/>
            <person name="Lee S.J."/>
            <person name="Kim R.W."/>
            <person name="Choi I.Y."/>
            <person name="Choi B.S."/>
            <person name="Lim J.S."/>
            <person name="Lee Y.H."/>
            <person name="Choi D."/>
        </authorList>
    </citation>
    <scope>NUCLEOTIDE SEQUENCE [LARGE SCALE GENOMIC DNA]</scope>
    <source>
        <strain evidence="2">cv. CM334</strain>
    </source>
</reference>
<evidence type="ECO:0000313" key="1">
    <source>
        <dbReference type="EMBL" id="PHT89623.1"/>
    </source>
</evidence>
<organism evidence="1 2">
    <name type="scientific">Capsicum annuum</name>
    <name type="common">Capsicum pepper</name>
    <dbReference type="NCBI Taxonomy" id="4072"/>
    <lineage>
        <taxon>Eukaryota</taxon>
        <taxon>Viridiplantae</taxon>
        <taxon>Streptophyta</taxon>
        <taxon>Embryophyta</taxon>
        <taxon>Tracheophyta</taxon>
        <taxon>Spermatophyta</taxon>
        <taxon>Magnoliopsida</taxon>
        <taxon>eudicotyledons</taxon>
        <taxon>Gunneridae</taxon>
        <taxon>Pentapetalae</taxon>
        <taxon>asterids</taxon>
        <taxon>lamiids</taxon>
        <taxon>Solanales</taxon>
        <taxon>Solanaceae</taxon>
        <taxon>Solanoideae</taxon>
        <taxon>Capsiceae</taxon>
        <taxon>Capsicum</taxon>
    </lineage>
</organism>
<sequence length="110" mass="12175">MHVHPPLQGSLHHILSTRQDKRLPEEFIAIVLGTVLAALRVKIHNGLIPRAHKTLSAGDIFIHTTSGQMLIRLAYEASVYDSEKINVEEDSNEEAVQSSSAFLAPKRIAK</sequence>
<dbReference type="Gramene" id="PHT89623">
    <property type="protein sequence ID" value="PHT89623"/>
    <property type="gene ID" value="T459_04736"/>
</dbReference>
<comment type="caution">
    <text evidence="1">The sequence shown here is derived from an EMBL/GenBank/DDBJ whole genome shotgun (WGS) entry which is preliminary data.</text>
</comment>